<dbReference type="Gene3D" id="3.40.50.150">
    <property type="entry name" value="Vaccinia Virus protein VP39"/>
    <property type="match status" value="1"/>
</dbReference>
<dbReference type="GO" id="GO:0032259">
    <property type="term" value="P:methylation"/>
    <property type="evidence" value="ECO:0007669"/>
    <property type="project" value="UniProtKB-KW"/>
</dbReference>
<dbReference type="AlphaFoldDB" id="A0A7J0CU79"/>
<sequence>MAAMTASGPTADFQRTTRDSYDVIAPAYAEFSRGELAAKPLERGLLAVFAELAAAGGGGLPVADVGCGTGRVTAHLRELGLGIDVFGIDLSPQMLAVARQEHPGLRFEEGSMLALDLPDASLGGLLAWYSTIHVPDEELPRVFAEFHRVLAPGAYVQLGFQVGDEPLRMTEALGREISLVFHRRHPERMAGLLRDSGLEVVSRVWRERETDGPFPERAPQGFVLARRPVVSGGCEDGDISTAN</sequence>
<dbReference type="SUPFAM" id="SSF53335">
    <property type="entry name" value="S-adenosyl-L-methionine-dependent methyltransferases"/>
    <property type="match status" value="1"/>
</dbReference>
<name>A0A7J0CU79_STRMI</name>
<dbReference type="Proteomes" id="UP000498740">
    <property type="component" value="Unassembled WGS sequence"/>
</dbReference>
<dbReference type="Pfam" id="PF13649">
    <property type="entry name" value="Methyltransf_25"/>
    <property type="match status" value="1"/>
</dbReference>
<organism evidence="2 3">
    <name type="scientific">Streptomyces microflavus</name>
    <name type="common">Streptomyces lipmanii</name>
    <dbReference type="NCBI Taxonomy" id="1919"/>
    <lineage>
        <taxon>Bacteria</taxon>
        <taxon>Bacillati</taxon>
        <taxon>Actinomycetota</taxon>
        <taxon>Actinomycetes</taxon>
        <taxon>Kitasatosporales</taxon>
        <taxon>Streptomycetaceae</taxon>
        <taxon>Streptomyces</taxon>
    </lineage>
</organism>
<dbReference type="InterPro" id="IPR041698">
    <property type="entry name" value="Methyltransf_25"/>
</dbReference>
<gene>
    <name evidence="2" type="ORF">Smic_46270</name>
</gene>
<comment type="caution">
    <text evidence="2">The sequence shown here is derived from an EMBL/GenBank/DDBJ whole genome shotgun (WGS) entry which is preliminary data.</text>
</comment>
<dbReference type="EMBL" id="BLWD01000001">
    <property type="protein sequence ID" value="GFN06071.1"/>
    <property type="molecule type" value="Genomic_DNA"/>
</dbReference>
<dbReference type="CDD" id="cd02440">
    <property type="entry name" value="AdoMet_MTases"/>
    <property type="match status" value="1"/>
</dbReference>
<evidence type="ECO:0000259" key="1">
    <source>
        <dbReference type="Pfam" id="PF13649"/>
    </source>
</evidence>
<evidence type="ECO:0000313" key="3">
    <source>
        <dbReference type="Proteomes" id="UP000498740"/>
    </source>
</evidence>
<feature type="domain" description="Methyltransferase" evidence="1">
    <location>
        <begin position="62"/>
        <end position="153"/>
    </location>
</feature>
<dbReference type="PANTHER" id="PTHR43591:SF110">
    <property type="entry name" value="RHODANESE DOMAIN-CONTAINING PROTEIN"/>
    <property type="match status" value="1"/>
</dbReference>
<evidence type="ECO:0000313" key="2">
    <source>
        <dbReference type="EMBL" id="GFN06071.1"/>
    </source>
</evidence>
<keyword evidence="2" id="KW-0489">Methyltransferase</keyword>
<dbReference type="PANTHER" id="PTHR43591">
    <property type="entry name" value="METHYLTRANSFERASE"/>
    <property type="match status" value="1"/>
</dbReference>
<proteinExistence type="predicted"/>
<protein>
    <submittedName>
        <fullName evidence="2">Methyltransferase</fullName>
    </submittedName>
</protein>
<dbReference type="InterPro" id="IPR029063">
    <property type="entry name" value="SAM-dependent_MTases_sf"/>
</dbReference>
<accession>A0A7J0CU79</accession>
<dbReference type="GO" id="GO:0008168">
    <property type="term" value="F:methyltransferase activity"/>
    <property type="evidence" value="ECO:0007669"/>
    <property type="project" value="UniProtKB-KW"/>
</dbReference>
<keyword evidence="2" id="KW-0808">Transferase</keyword>
<reference evidence="2 3" key="1">
    <citation type="submission" date="2020-05" db="EMBL/GenBank/DDBJ databases">
        <title>Whole genome shotgun sequence of Streptomyces microflavus NBRC 13062.</title>
        <authorList>
            <person name="Komaki H."/>
            <person name="Tamura T."/>
        </authorList>
    </citation>
    <scope>NUCLEOTIDE SEQUENCE [LARGE SCALE GENOMIC DNA]</scope>
    <source>
        <strain evidence="2 3">NBRC 13062</strain>
    </source>
</reference>